<accession>A0ABU9BXQ3</accession>
<dbReference type="PANTHER" id="PTHR43585:SF2">
    <property type="entry name" value="ATP-GRASP ENZYME FSQD"/>
    <property type="match status" value="1"/>
</dbReference>
<dbReference type="InterPro" id="IPR052032">
    <property type="entry name" value="ATP-dep_AA_Ligase"/>
</dbReference>
<dbReference type="Proteomes" id="UP001371218">
    <property type="component" value="Unassembled WGS sequence"/>
</dbReference>
<evidence type="ECO:0000259" key="5">
    <source>
        <dbReference type="PROSITE" id="PS50975"/>
    </source>
</evidence>
<sequence length="416" mass="46008">MSSTVVFLEANATGTTFEAMQKARAWGCHLVFVTMDRPFYAELVDNPLELAHEVVDCDTYDPVAVLRALGGMAVDAIVSFDDYHLPVAALCAMALGLPHADVNSLMAARYKDLMRQRLAGLPGAVRSQVMTEAELQSTDLQALEYPLVVKPIDESGSVAVRLCRGPADVEQALAQFGQHQVNLRRYRPVRAMLVEEYVDGDEYSCELLWDRRCEEWSVVGITRKILAPPPFFVEAGHVFPAELPNELAEKIEARVLMWLKALDLRCAAAHIELRVRDGEPTLIEVNPRLAGGFITKLVLWTTGIDMVEHYLAYHLREARPAPDQPPRHGSAAIRFVLSSELQSKAQARRIDELLPGLPSVVQHKLKVAADPHKAPARSNYDRLGYVLLGTAPGQAIQSSLDALDELFNSTPQTEEA</sequence>
<dbReference type="RefSeq" id="WP_341429193.1">
    <property type="nucleotide sequence ID" value="NZ_JBBUTG010000034.1"/>
</dbReference>
<evidence type="ECO:0000256" key="1">
    <source>
        <dbReference type="ARBA" id="ARBA00022598"/>
    </source>
</evidence>
<dbReference type="InterPro" id="IPR041472">
    <property type="entry name" value="BL00235/CARNS1_N"/>
</dbReference>
<evidence type="ECO:0000313" key="6">
    <source>
        <dbReference type="EMBL" id="MEK8034762.1"/>
    </source>
</evidence>
<keyword evidence="7" id="KW-1185">Reference proteome</keyword>
<dbReference type="SUPFAM" id="SSF56059">
    <property type="entry name" value="Glutathione synthetase ATP-binding domain-like"/>
    <property type="match status" value="1"/>
</dbReference>
<protein>
    <submittedName>
        <fullName evidence="6">ATP-grasp domain-containing protein</fullName>
    </submittedName>
</protein>
<dbReference type="Gene3D" id="3.40.50.20">
    <property type="match status" value="1"/>
</dbReference>
<keyword evidence="2 4" id="KW-0547">Nucleotide-binding</keyword>
<dbReference type="Pfam" id="PF18130">
    <property type="entry name" value="ATPgrasp_N"/>
    <property type="match status" value="1"/>
</dbReference>
<dbReference type="PROSITE" id="PS50975">
    <property type="entry name" value="ATP_GRASP"/>
    <property type="match status" value="1"/>
</dbReference>
<organism evidence="6 7">
    <name type="scientific">Ideonella lacteola</name>
    <dbReference type="NCBI Taxonomy" id="2984193"/>
    <lineage>
        <taxon>Bacteria</taxon>
        <taxon>Pseudomonadati</taxon>
        <taxon>Pseudomonadota</taxon>
        <taxon>Betaproteobacteria</taxon>
        <taxon>Burkholderiales</taxon>
        <taxon>Sphaerotilaceae</taxon>
        <taxon>Ideonella</taxon>
    </lineage>
</organism>
<gene>
    <name evidence="6" type="ORF">AACH06_28420</name>
</gene>
<dbReference type="PANTHER" id="PTHR43585">
    <property type="entry name" value="FUMIPYRROLE BIOSYNTHESIS PROTEIN C"/>
    <property type="match status" value="1"/>
</dbReference>
<feature type="domain" description="ATP-grasp" evidence="5">
    <location>
        <begin position="111"/>
        <end position="315"/>
    </location>
</feature>
<dbReference type="InterPro" id="IPR005479">
    <property type="entry name" value="CPAse_ATP-bd"/>
</dbReference>
<proteinExistence type="predicted"/>
<comment type="caution">
    <text evidence="6">The sequence shown here is derived from an EMBL/GenBank/DDBJ whole genome shotgun (WGS) entry which is preliminary data.</text>
</comment>
<keyword evidence="1" id="KW-0436">Ligase</keyword>
<evidence type="ECO:0000256" key="2">
    <source>
        <dbReference type="ARBA" id="ARBA00022741"/>
    </source>
</evidence>
<evidence type="ECO:0000313" key="7">
    <source>
        <dbReference type="Proteomes" id="UP001371218"/>
    </source>
</evidence>
<reference evidence="6 7" key="1">
    <citation type="submission" date="2024-04" db="EMBL/GenBank/DDBJ databases">
        <title>Novel species of the genus Ideonella isolated from streams.</title>
        <authorList>
            <person name="Lu H."/>
        </authorList>
    </citation>
    <scope>NUCLEOTIDE SEQUENCE [LARGE SCALE GENOMIC DNA]</scope>
    <source>
        <strain evidence="6 7">DXS29W</strain>
    </source>
</reference>
<dbReference type="EMBL" id="JBBUTG010000034">
    <property type="protein sequence ID" value="MEK8034762.1"/>
    <property type="molecule type" value="Genomic_DNA"/>
</dbReference>
<dbReference type="InterPro" id="IPR011761">
    <property type="entry name" value="ATP-grasp"/>
</dbReference>
<name>A0ABU9BXQ3_9BURK</name>
<dbReference type="Gene3D" id="3.30.470.20">
    <property type="entry name" value="ATP-grasp fold, B domain"/>
    <property type="match status" value="1"/>
</dbReference>
<dbReference type="PROSITE" id="PS00867">
    <property type="entry name" value="CPSASE_2"/>
    <property type="match status" value="1"/>
</dbReference>
<keyword evidence="3 4" id="KW-0067">ATP-binding</keyword>
<evidence type="ECO:0000256" key="3">
    <source>
        <dbReference type="ARBA" id="ARBA00022840"/>
    </source>
</evidence>
<evidence type="ECO:0000256" key="4">
    <source>
        <dbReference type="PROSITE-ProRule" id="PRU00409"/>
    </source>
</evidence>
<dbReference type="Pfam" id="PF13535">
    <property type="entry name" value="ATP-grasp_4"/>
    <property type="match status" value="1"/>
</dbReference>